<comment type="caution">
    <text evidence="3">The sequence shown here is derived from an EMBL/GenBank/DDBJ whole genome shotgun (WGS) entry which is preliminary data.</text>
</comment>
<feature type="non-terminal residue" evidence="3">
    <location>
        <position position="1"/>
    </location>
</feature>
<dbReference type="PROSITE" id="PS50110">
    <property type="entry name" value="RESPONSE_REGULATORY"/>
    <property type="match status" value="1"/>
</dbReference>
<evidence type="ECO:0000256" key="1">
    <source>
        <dbReference type="PROSITE-ProRule" id="PRU00169"/>
    </source>
</evidence>
<reference evidence="3 4" key="1">
    <citation type="submission" date="2024-01" db="EMBL/GenBank/DDBJ databases">
        <title>The strains designed SYSU M86414 and SYSU M84420 isolated from the marine sediment in San Sha City (Hainan Province, China).</title>
        <authorList>
            <person name="Guo D."/>
        </authorList>
    </citation>
    <scope>NUCLEOTIDE SEQUENCE [LARGE SCALE GENOMIC DNA]</scope>
    <source>
        <strain evidence="3 4">SYSU M84420</strain>
    </source>
</reference>
<dbReference type="Gene3D" id="3.40.50.2300">
    <property type="match status" value="1"/>
</dbReference>
<dbReference type="RefSeq" id="WP_326407901.1">
    <property type="nucleotide sequence ID" value="NZ_JAYMGW010000046.1"/>
</dbReference>
<dbReference type="InterPro" id="IPR011006">
    <property type="entry name" value="CheY-like_superfamily"/>
</dbReference>
<gene>
    <name evidence="3" type="ORF">VOP03_16690</name>
</gene>
<evidence type="ECO:0000259" key="2">
    <source>
        <dbReference type="PROSITE" id="PS50110"/>
    </source>
</evidence>
<keyword evidence="4" id="KW-1185">Reference proteome</keyword>
<organism evidence="3 4">
    <name type="scientific">Flagellimonas halotolerans</name>
    <dbReference type="NCBI Taxonomy" id="3112164"/>
    <lineage>
        <taxon>Bacteria</taxon>
        <taxon>Pseudomonadati</taxon>
        <taxon>Bacteroidota</taxon>
        <taxon>Flavobacteriia</taxon>
        <taxon>Flavobacteriales</taxon>
        <taxon>Flavobacteriaceae</taxon>
        <taxon>Flagellimonas</taxon>
    </lineage>
</organism>
<accession>A0ABU6IVI1</accession>
<dbReference type="EMBL" id="JAYMGW010000046">
    <property type="protein sequence ID" value="MEC4266986.1"/>
    <property type="molecule type" value="Genomic_DNA"/>
</dbReference>
<dbReference type="CDD" id="cd17557">
    <property type="entry name" value="REC_Rcp-like"/>
    <property type="match status" value="1"/>
</dbReference>
<evidence type="ECO:0000313" key="3">
    <source>
        <dbReference type="EMBL" id="MEC4266986.1"/>
    </source>
</evidence>
<dbReference type="Pfam" id="PF00072">
    <property type="entry name" value="Response_reg"/>
    <property type="match status" value="1"/>
</dbReference>
<sequence length="147" mass="17035">YKQEQVMKTVHILLVEDNEGDIVLTLDAFEESKIRTNISIVKNGNDALDFLFKRNKFVDALRPDLILLDINLPIFNGHDVLKRIKQDPSLKKIPVIMLTTSSNQRDINMAYENHTNSYVTKPIDMDDFMKAVLKIEEFWLQLSKLAD</sequence>
<feature type="modified residue" description="4-aspartylphosphate" evidence="1">
    <location>
        <position position="69"/>
    </location>
</feature>
<dbReference type="Proteomes" id="UP001355298">
    <property type="component" value="Unassembled WGS sequence"/>
</dbReference>
<dbReference type="SUPFAM" id="SSF52172">
    <property type="entry name" value="CheY-like"/>
    <property type="match status" value="1"/>
</dbReference>
<evidence type="ECO:0000313" key="4">
    <source>
        <dbReference type="Proteomes" id="UP001355298"/>
    </source>
</evidence>
<name>A0ABU6IVI1_9FLAO</name>
<proteinExistence type="predicted"/>
<dbReference type="SMART" id="SM00448">
    <property type="entry name" value="REC"/>
    <property type="match status" value="1"/>
</dbReference>
<dbReference type="PANTHER" id="PTHR44520">
    <property type="entry name" value="RESPONSE REGULATOR RCP1-RELATED"/>
    <property type="match status" value="1"/>
</dbReference>
<protein>
    <submittedName>
        <fullName evidence="3">Response regulator</fullName>
    </submittedName>
</protein>
<dbReference type="PANTHER" id="PTHR44520:SF2">
    <property type="entry name" value="RESPONSE REGULATOR RCP1"/>
    <property type="match status" value="1"/>
</dbReference>
<feature type="domain" description="Response regulatory" evidence="2">
    <location>
        <begin position="11"/>
        <end position="136"/>
    </location>
</feature>
<keyword evidence="1" id="KW-0597">Phosphoprotein</keyword>
<dbReference type="InterPro" id="IPR052893">
    <property type="entry name" value="TCS_response_regulator"/>
</dbReference>
<dbReference type="InterPro" id="IPR001789">
    <property type="entry name" value="Sig_transdc_resp-reg_receiver"/>
</dbReference>